<protein>
    <submittedName>
        <fullName evidence="2">Uncharacterized protein</fullName>
    </submittedName>
</protein>
<sequence>MSRHGLSRRVFFPDAFPYAFSGLSKGVAKSSHLLRTLVVPRGRTVLVLAVRVSTCLARVPMTLSCSSDFFENTVNIFLNSSSAAVLASALTAEMFAAGVLLMSSPESVPSRFY</sequence>
<dbReference type="EMBL" id="QGKY02000190">
    <property type="protein sequence ID" value="KAF2592024.1"/>
    <property type="molecule type" value="Genomic_DNA"/>
</dbReference>
<dbReference type="AlphaFoldDB" id="A0A8S9MNG6"/>
<organism evidence="2 3">
    <name type="scientific">Brassica cretica</name>
    <name type="common">Mustard</name>
    <dbReference type="NCBI Taxonomy" id="69181"/>
    <lineage>
        <taxon>Eukaryota</taxon>
        <taxon>Viridiplantae</taxon>
        <taxon>Streptophyta</taxon>
        <taxon>Embryophyta</taxon>
        <taxon>Tracheophyta</taxon>
        <taxon>Spermatophyta</taxon>
        <taxon>Magnoliopsida</taxon>
        <taxon>eudicotyledons</taxon>
        <taxon>Gunneridae</taxon>
        <taxon>Pentapetalae</taxon>
        <taxon>rosids</taxon>
        <taxon>malvids</taxon>
        <taxon>Brassicales</taxon>
        <taxon>Brassicaceae</taxon>
        <taxon>Brassiceae</taxon>
        <taxon>Brassica</taxon>
    </lineage>
</organism>
<accession>A0A8S9MNG6</accession>
<evidence type="ECO:0000313" key="2">
    <source>
        <dbReference type="EMBL" id="KAF2619668.1"/>
    </source>
</evidence>
<evidence type="ECO:0000313" key="3">
    <source>
        <dbReference type="Proteomes" id="UP000712281"/>
    </source>
</evidence>
<comment type="caution">
    <text evidence="2">The sequence shown here is derived from an EMBL/GenBank/DDBJ whole genome shotgun (WGS) entry which is preliminary data.</text>
</comment>
<dbReference type="EMBL" id="QGKW02000007">
    <property type="protein sequence ID" value="KAF2619668.1"/>
    <property type="molecule type" value="Genomic_DNA"/>
</dbReference>
<name>A0A8S9MNG6_BRACR</name>
<dbReference type="Proteomes" id="UP000712281">
    <property type="component" value="Unassembled WGS sequence"/>
</dbReference>
<reference evidence="2" key="1">
    <citation type="submission" date="2019-12" db="EMBL/GenBank/DDBJ databases">
        <title>Genome sequencing and annotation of Brassica cretica.</title>
        <authorList>
            <person name="Studholme D.J."/>
            <person name="Sarris P.F."/>
        </authorList>
    </citation>
    <scope>NUCLEOTIDE SEQUENCE</scope>
    <source>
        <strain evidence="2">PFS-001/15</strain>
        <strain evidence="1">PFS-102/07</strain>
        <tissue evidence="2">Leaf</tissue>
    </source>
</reference>
<evidence type="ECO:0000313" key="1">
    <source>
        <dbReference type="EMBL" id="KAF2592024.1"/>
    </source>
</evidence>
<gene>
    <name evidence="2" type="ORF">F2Q68_00039901</name>
    <name evidence="1" type="ORF">F2Q70_00039209</name>
</gene>
<proteinExistence type="predicted"/>